<reference evidence="6 7" key="1">
    <citation type="submission" date="2018-11" db="EMBL/GenBank/DDBJ databases">
        <title>Parancylomarina longa gen. nov., sp. nov., isolated from sediments of southern Okinawa.</title>
        <authorList>
            <person name="Fu T."/>
        </authorList>
    </citation>
    <scope>NUCLEOTIDE SEQUENCE [LARGE SCALE GENOMIC DNA]</scope>
    <source>
        <strain evidence="6 7">T3-2 S1-C</strain>
    </source>
</reference>
<sequence>MMTVIGIILTLILSVLFPGIIAITKAKVSGRKPPFILQPLFDILRLFRKTTIYSTTTSFIFQLAPLVYFASVVIALLFIPFFGDTGVFSFEGDFVFFAYLLAFGKFFMIIGAMDTGSSFEGMGANREAFYSLLVEPAYFLLMGSLALLSNYISFAGLFSALHFNTDLAYLVIPVSVYVFLFITMIENSRMPVDDPKTHLELTMVHEVMVLDNSAFDLALIHIAGWLKFVIYGTLIANFLINGQESTLIKSLEFVGINILFAVLIGVVESFRARNKLAKNPQWIIMLSALAIIVFITTLIITSKLILN</sequence>
<feature type="transmembrane region" description="Helical" evidence="5">
    <location>
        <begin position="282"/>
        <end position="306"/>
    </location>
</feature>
<evidence type="ECO:0000256" key="1">
    <source>
        <dbReference type="ARBA" id="ARBA00004141"/>
    </source>
</evidence>
<keyword evidence="4 5" id="KW-0472">Membrane</keyword>
<protein>
    <submittedName>
        <fullName evidence="6">Formate hydrogenlyase</fullName>
    </submittedName>
</protein>
<dbReference type="Proteomes" id="UP000282985">
    <property type="component" value="Unassembled WGS sequence"/>
</dbReference>
<feature type="transmembrane region" description="Helical" evidence="5">
    <location>
        <begin position="137"/>
        <end position="160"/>
    </location>
</feature>
<proteinExistence type="predicted"/>
<keyword evidence="7" id="KW-1185">Reference proteome</keyword>
<feature type="transmembrane region" description="Helical" evidence="5">
    <location>
        <begin position="251"/>
        <end position="270"/>
    </location>
</feature>
<dbReference type="PANTHER" id="PTHR43359">
    <property type="entry name" value="FORMATE HYDROGENLYASE SUBUNIT 4"/>
    <property type="match status" value="1"/>
</dbReference>
<evidence type="ECO:0000313" key="7">
    <source>
        <dbReference type="Proteomes" id="UP000282985"/>
    </source>
</evidence>
<comment type="caution">
    <text evidence="6">The sequence shown here is derived from an EMBL/GenBank/DDBJ whole genome shotgun (WGS) entry which is preliminary data.</text>
</comment>
<dbReference type="AlphaFoldDB" id="A0A434AYY4"/>
<evidence type="ECO:0000256" key="3">
    <source>
        <dbReference type="ARBA" id="ARBA00022989"/>
    </source>
</evidence>
<dbReference type="EMBL" id="RJJX01000001">
    <property type="protein sequence ID" value="RUT79828.1"/>
    <property type="molecule type" value="Genomic_DNA"/>
</dbReference>
<organism evidence="6 7">
    <name type="scientific">Ancylomarina longa</name>
    <dbReference type="NCBI Taxonomy" id="2487017"/>
    <lineage>
        <taxon>Bacteria</taxon>
        <taxon>Pseudomonadati</taxon>
        <taxon>Bacteroidota</taxon>
        <taxon>Bacteroidia</taxon>
        <taxon>Marinilabiliales</taxon>
        <taxon>Marinifilaceae</taxon>
        <taxon>Ancylomarina</taxon>
    </lineage>
</organism>
<dbReference type="InterPro" id="IPR001694">
    <property type="entry name" value="NADH_UbQ_OxRdtase_su1/FPO"/>
</dbReference>
<evidence type="ECO:0000256" key="5">
    <source>
        <dbReference type="SAM" id="Phobius"/>
    </source>
</evidence>
<keyword evidence="3 5" id="KW-1133">Transmembrane helix</keyword>
<evidence type="ECO:0000256" key="4">
    <source>
        <dbReference type="ARBA" id="ARBA00023136"/>
    </source>
</evidence>
<dbReference type="Pfam" id="PF00146">
    <property type="entry name" value="NADHdh"/>
    <property type="match status" value="1"/>
</dbReference>
<dbReference type="PANTHER" id="PTHR43359:SF1">
    <property type="entry name" value="FORMATE HYDROGENLYASE SUBUNIT 4-RELATED"/>
    <property type="match status" value="1"/>
</dbReference>
<evidence type="ECO:0000256" key="2">
    <source>
        <dbReference type="ARBA" id="ARBA00022692"/>
    </source>
</evidence>
<keyword evidence="2 5" id="KW-0812">Transmembrane</keyword>
<name>A0A434AYY4_9BACT</name>
<comment type="subcellular location">
    <subcellularLocation>
        <location evidence="1">Membrane</location>
        <topology evidence="1">Multi-pass membrane protein</topology>
    </subcellularLocation>
</comment>
<feature type="transmembrane region" description="Helical" evidence="5">
    <location>
        <begin position="218"/>
        <end position="239"/>
    </location>
</feature>
<keyword evidence="6" id="KW-0456">Lyase</keyword>
<accession>A0A434AYY4</accession>
<dbReference type="InterPro" id="IPR052561">
    <property type="entry name" value="ComplexI_Subunit1"/>
</dbReference>
<feature type="transmembrane region" description="Helical" evidence="5">
    <location>
        <begin position="94"/>
        <end position="113"/>
    </location>
</feature>
<dbReference type="GO" id="GO:0005886">
    <property type="term" value="C:plasma membrane"/>
    <property type="evidence" value="ECO:0007669"/>
    <property type="project" value="TreeGrafter"/>
</dbReference>
<feature type="transmembrane region" description="Helical" evidence="5">
    <location>
        <begin position="167"/>
        <end position="185"/>
    </location>
</feature>
<dbReference type="GO" id="GO:0016829">
    <property type="term" value="F:lyase activity"/>
    <property type="evidence" value="ECO:0007669"/>
    <property type="project" value="UniProtKB-KW"/>
</dbReference>
<dbReference type="OrthoDB" id="9778499at2"/>
<evidence type="ECO:0000313" key="6">
    <source>
        <dbReference type="EMBL" id="RUT79828.1"/>
    </source>
</evidence>
<gene>
    <name evidence="6" type="ORF">DLK05_00280</name>
</gene>
<feature type="transmembrane region" description="Helical" evidence="5">
    <location>
        <begin position="59"/>
        <end position="82"/>
    </location>
</feature>